<comment type="caution">
    <text evidence="3">The sequence shown here is derived from an EMBL/GenBank/DDBJ whole genome shotgun (WGS) entry which is preliminary data.</text>
</comment>
<keyword evidence="4" id="KW-1185">Reference proteome</keyword>
<name>A0A498ICW2_MALDO</name>
<proteinExistence type="predicted"/>
<dbReference type="STRING" id="3750.A0A498ICW2"/>
<dbReference type="AlphaFoldDB" id="A0A498ICW2"/>
<evidence type="ECO:0000259" key="2">
    <source>
        <dbReference type="Pfam" id="PF04782"/>
    </source>
</evidence>
<accession>A0A498ICW2</accession>
<gene>
    <name evidence="3" type="ORF">DVH24_040558</name>
</gene>
<dbReference type="Proteomes" id="UP000290289">
    <property type="component" value="Chromosome 13"/>
</dbReference>
<evidence type="ECO:0000313" key="3">
    <source>
        <dbReference type="EMBL" id="RXH79411.1"/>
    </source>
</evidence>
<sequence length="120" mass="13729">MDTADMPMVLRRSKKTLEGKSPNSTKVFSAFPWRWSYTSLQFPKDAVESSGSSEPCRPDKEEELTKFGHNRKSKLLQKQEDENNDWTKAEKIRLSVESLESEILRLQHSISTQSALLGLV</sequence>
<organism evidence="3 4">
    <name type="scientific">Malus domestica</name>
    <name type="common">Apple</name>
    <name type="synonym">Pyrus malus</name>
    <dbReference type="NCBI Taxonomy" id="3750"/>
    <lineage>
        <taxon>Eukaryota</taxon>
        <taxon>Viridiplantae</taxon>
        <taxon>Streptophyta</taxon>
        <taxon>Embryophyta</taxon>
        <taxon>Tracheophyta</taxon>
        <taxon>Spermatophyta</taxon>
        <taxon>Magnoliopsida</taxon>
        <taxon>eudicotyledons</taxon>
        <taxon>Gunneridae</taxon>
        <taxon>Pentapetalae</taxon>
        <taxon>rosids</taxon>
        <taxon>fabids</taxon>
        <taxon>Rosales</taxon>
        <taxon>Rosaceae</taxon>
        <taxon>Amygdaloideae</taxon>
        <taxon>Maleae</taxon>
        <taxon>Malus</taxon>
    </lineage>
</organism>
<feature type="domain" description="DUF632" evidence="2">
    <location>
        <begin position="60"/>
        <end position="114"/>
    </location>
</feature>
<feature type="region of interest" description="Disordered" evidence="1">
    <location>
        <begin position="1"/>
        <end position="22"/>
    </location>
</feature>
<protein>
    <recommendedName>
        <fullName evidence="2">DUF632 domain-containing protein</fullName>
    </recommendedName>
</protein>
<dbReference type="Pfam" id="PF04782">
    <property type="entry name" value="DUF632"/>
    <property type="match status" value="1"/>
</dbReference>
<dbReference type="EMBL" id="RDQH01000339">
    <property type="protein sequence ID" value="RXH79411.1"/>
    <property type="molecule type" value="Genomic_DNA"/>
</dbReference>
<dbReference type="InterPro" id="IPR006867">
    <property type="entry name" value="DUF632"/>
</dbReference>
<feature type="region of interest" description="Disordered" evidence="1">
    <location>
        <begin position="44"/>
        <end position="71"/>
    </location>
</feature>
<evidence type="ECO:0000313" key="4">
    <source>
        <dbReference type="Proteomes" id="UP000290289"/>
    </source>
</evidence>
<reference evidence="3 4" key="1">
    <citation type="submission" date="2018-10" db="EMBL/GenBank/DDBJ databases">
        <title>A high-quality apple genome assembly.</title>
        <authorList>
            <person name="Hu J."/>
        </authorList>
    </citation>
    <scope>NUCLEOTIDE SEQUENCE [LARGE SCALE GENOMIC DNA]</scope>
    <source>
        <strain evidence="4">cv. HFTH1</strain>
        <tissue evidence="3">Young leaf</tissue>
    </source>
</reference>
<evidence type="ECO:0000256" key="1">
    <source>
        <dbReference type="SAM" id="MobiDB-lite"/>
    </source>
</evidence>
<feature type="compositionally biased region" description="Basic and acidic residues" evidence="1">
    <location>
        <begin position="56"/>
        <end position="66"/>
    </location>
</feature>